<comment type="caution">
    <text evidence="1">The sequence shown here is derived from an EMBL/GenBank/DDBJ whole genome shotgun (WGS) entry which is preliminary data.</text>
</comment>
<name>A0AAD7GD36_MYCRO</name>
<dbReference type="AlphaFoldDB" id="A0AAD7GD36"/>
<dbReference type="Proteomes" id="UP001221757">
    <property type="component" value="Unassembled WGS sequence"/>
</dbReference>
<organism evidence="1 2">
    <name type="scientific">Mycena rosella</name>
    <name type="common">Pink bonnet</name>
    <name type="synonym">Agaricus rosellus</name>
    <dbReference type="NCBI Taxonomy" id="1033263"/>
    <lineage>
        <taxon>Eukaryota</taxon>
        <taxon>Fungi</taxon>
        <taxon>Dikarya</taxon>
        <taxon>Basidiomycota</taxon>
        <taxon>Agaricomycotina</taxon>
        <taxon>Agaricomycetes</taxon>
        <taxon>Agaricomycetidae</taxon>
        <taxon>Agaricales</taxon>
        <taxon>Marasmiineae</taxon>
        <taxon>Mycenaceae</taxon>
        <taxon>Mycena</taxon>
    </lineage>
</organism>
<evidence type="ECO:0000313" key="1">
    <source>
        <dbReference type="EMBL" id="KAJ7683465.1"/>
    </source>
</evidence>
<gene>
    <name evidence="1" type="ORF">B0H17DRAFT_1205162</name>
</gene>
<reference evidence="1" key="1">
    <citation type="submission" date="2023-03" db="EMBL/GenBank/DDBJ databases">
        <title>Massive genome expansion in bonnet fungi (Mycena s.s.) driven by repeated elements and novel gene families across ecological guilds.</title>
        <authorList>
            <consortium name="Lawrence Berkeley National Laboratory"/>
            <person name="Harder C.B."/>
            <person name="Miyauchi S."/>
            <person name="Viragh M."/>
            <person name="Kuo A."/>
            <person name="Thoen E."/>
            <person name="Andreopoulos B."/>
            <person name="Lu D."/>
            <person name="Skrede I."/>
            <person name="Drula E."/>
            <person name="Henrissat B."/>
            <person name="Morin E."/>
            <person name="Kohler A."/>
            <person name="Barry K."/>
            <person name="LaButti K."/>
            <person name="Morin E."/>
            <person name="Salamov A."/>
            <person name="Lipzen A."/>
            <person name="Mereny Z."/>
            <person name="Hegedus B."/>
            <person name="Baldrian P."/>
            <person name="Stursova M."/>
            <person name="Weitz H."/>
            <person name="Taylor A."/>
            <person name="Grigoriev I.V."/>
            <person name="Nagy L.G."/>
            <person name="Martin F."/>
            <person name="Kauserud H."/>
        </authorList>
    </citation>
    <scope>NUCLEOTIDE SEQUENCE</scope>
    <source>
        <strain evidence="1">CBHHK067</strain>
    </source>
</reference>
<accession>A0AAD7GD36</accession>
<protein>
    <submittedName>
        <fullName evidence="1">Uncharacterized protein</fullName>
    </submittedName>
</protein>
<proteinExistence type="predicted"/>
<dbReference type="EMBL" id="JARKIE010000108">
    <property type="protein sequence ID" value="KAJ7683465.1"/>
    <property type="molecule type" value="Genomic_DNA"/>
</dbReference>
<sequence>MQSFATLTFDSAKILKTTLRAADDDERPLEYATTTASSGSGRQSTSLVGAQGSRDAVIDWKQKTFSVADSTRPIRELRKKRATFSSSRYWSWFDCEECKVKYQDNAWTVFSYSGSVLAVFTPNTHRGGRKALPVLRLASSVCDEEERRFIILVLLYSETKRQEGLRQRSGM</sequence>
<evidence type="ECO:0000313" key="2">
    <source>
        <dbReference type="Proteomes" id="UP001221757"/>
    </source>
</evidence>
<keyword evidence="2" id="KW-1185">Reference proteome</keyword>